<evidence type="ECO:0000313" key="8">
    <source>
        <dbReference type="EMBL" id="TIH34839.1"/>
    </source>
</evidence>
<dbReference type="InterPro" id="IPR016215">
    <property type="entry name" value="NTA_MOA"/>
</dbReference>
<evidence type="ECO:0000256" key="2">
    <source>
        <dbReference type="ARBA" id="ARBA00022643"/>
    </source>
</evidence>
<feature type="binding site" evidence="6">
    <location>
        <position position="145"/>
    </location>
    <ligand>
        <name>FMN</name>
        <dbReference type="ChEBI" id="CHEBI:58210"/>
    </ligand>
</feature>
<dbReference type="InterPro" id="IPR036661">
    <property type="entry name" value="Luciferase-like_sf"/>
</dbReference>
<dbReference type="AlphaFoldDB" id="A0A4T2BUP5"/>
<keyword evidence="4" id="KW-0503">Monooxygenase</keyword>
<dbReference type="NCBIfam" id="TIGR03860">
    <property type="entry name" value="FMN_nitrolo"/>
    <property type="match status" value="1"/>
</dbReference>
<feature type="domain" description="Luciferase-like" evidence="7">
    <location>
        <begin position="25"/>
        <end position="383"/>
    </location>
</feature>
<dbReference type="GO" id="GO:0004497">
    <property type="term" value="F:monooxygenase activity"/>
    <property type="evidence" value="ECO:0007669"/>
    <property type="project" value="UniProtKB-KW"/>
</dbReference>
<dbReference type="PANTHER" id="PTHR30011">
    <property type="entry name" value="ALKANESULFONATE MONOOXYGENASE-RELATED"/>
    <property type="match status" value="1"/>
</dbReference>
<proteinExistence type="inferred from homology"/>
<dbReference type="EMBL" id="QYRT01000023">
    <property type="protein sequence ID" value="TIH34839.1"/>
    <property type="molecule type" value="Genomic_DNA"/>
</dbReference>
<evidence type="ECO:0000256" key="5">
    <source>
        <dbReference type="ARBA" id="ARBA00033748"/>
    </source>
</evidence>
<dbReference type="InterPro" id="IPR051260">
    <property type="entry name" value="Diverse_substr_monoxygenases"/>
</dbReference>
<evidence type="ECO:0000313" key="9">
    <source>
        <dbReference type="Proteomes" id="UP000306192"/>
    </source>
</evidence>
<comment type="caution">
    <text evidence="8">The sequence shown here is derived from an EMBL/GenBank/DDBJ whole genome shotgun (WGS) entry which is preliminary data.</text>
</comment>
<name>A0A4T2BUP5_9MICO</name>
<dbReference type="SUPFAM" id="SSF51679">
    <property type="entry name" value="Bacterial luciferase-like"/>
    <property type="match status" value="1"/>
</dbReference>
<evidence type="ECO:0000256" key="6">
    <source>
        <dbReference type="PIRSR" id="PIRSR000337-1"/>
    </source>
</evidence>
<dbReference type="PIRSF" id="PIRSF000337">
    <property type="entry name" value="NTA_MOA"/>
    <property type="match status" value="1"/>
</dbReference>
<reference evidence="8 9" key="1">
    <citation type="journal article" date="2019" name="Microorganisms">
        <title>Systematic Affiliation and Genome Analysis of Subtercola vilae DB165(T) with Particular Emphasis on Cold Adaptation of an Isolate from a High-Altitude Cold Volcano Lake.</title>
        <authorList>
            <person name="Villalobos A.S."/>
            <person name="Wiese J."/>
            <person name="Imhoff J.F."/>
            <person name="Dorador C."/>
            <person name="Keller A."/>
            <person name="Hentschel U."/>
        </authorList>
    </citation>
    <scope>NUCLEOTIDE SEQUENCE [LARGE SCALE GENOMIC DNA]</scope>
    <source>
        <strain evidence="8 9">DB165</strain>
    </source>
</reference>
<keyword evidence="9" id="KW-1185">Reference proteome</keyword>
<evidence type="ECO:0000259" key="7">
    <source>
        <dbReference type="Pfam" id="PF00296"/>
    </source>
</evidence>
<keyword evidence="1 6" id="KW-0285">Flavoprotein</keyword>
<dbReference type="Gene3D" id="3.20.20.30">
    <property type="entry name" value="Luciferase-like domain"/>
    <property type="match status" value="1"/>
</dbReference>
<gene>
    <name evidence="8" type="ORF">D4765_12105</name>
</gene>
<evidence type="ECO:0000256" key="1">
    <source>
        <dbReference type="ARBA" id="ARBA00022630"/>
    </source>
</evidence>
<protein>
    <submittedName>
        <fullName evidence="8">LLM class flavin-dependent oxidoreductase</fullName>
    </submittedName>
</protein>
<feature type="binding site" evidence="6">
    <location>
        <position position="49"/>
    </location>
    <ligand>
        <name>FMN</name>
        <dbReference type="ChEBI" id="CHEBI:58210"/>
    </ligand>
</feature>
<dbReference type="PANTHER" id="PTHR30011:SF16">
    <property type="entry name" value="C2H2 FINGER DOMAIN TRANSCRIPTION FACTOR (EUROFUNG)-RELATED"/>
    <property type="match status" value="1"/>
</dbReference>
<feature type="binding site" evidence="6">
    <location>
        <position position="149"/>
    </location>
    <ligand>
        <name>FMN</name>
        <dbReference type="ChEBI" id="CHEBI:58210"/>
    </ligand>
</feature>
<keyword evidence="2 6" id="KW-0288">FMN</keyword>
<comment type="similarity">
    <text evidence="5">Belongs to the NtaA/SnaA/DszA monooxygenase family.</text>
</comment>
<evidence type="ECO:0000256" key="4">
    <source>
        <dbReference type="ARBA" id="ARBA00023033"/>
    </source>
</evidence>
<evidence type="ECO:0000256" key="3">
    <source>
        <dbReference type="ARBA" id="ARBA00023002"/>
    </source>
</evidence>
<organism evidence="8 9">
    <name type="scientific">Subtercola vilae</name>
    <dbReference type="NCBI Taxonomy" id="2056433"/>
    <lineage>
        <taxon>Bacteria</taxon>
        <taxon>Bacillati</taxon>
        <taxon>Actinomycetota</taxon>
        <taxon>Actinomycetes</taxon>
        <taxon>Micrococcales</taxon>
        <taxon>Microbacteriaceae</taxon>
        <taxon>Subtercola</taxon>
    </lineage>
</organism>
<dbReference type="InterPro" id="IPR011251">
    <property type="entry name" value="Luciferase-like_dom"/>
</dbReference>
<accession>A0A4T2BUP5</accession>
<sequence>MLGMFQSLGLGGQWRLPGNTSVDFLNLDHWVTMAKRLDEAGIDFLFFADDYAYPILNGAVIDTAIEKAIQFPRADPLVILSALALATTNLGLVATSSTTIERPQSLARRFATLDHLTQGRFGWNVVTGAGQNSSAKLFGDTMLPHAERYAIAEDHLNLSLKLWEGSWQDDALQVDRVNGVYADASKVHEIEHNGPYFSAHGMLTVPPSPQRTPLLFQAGTSSTGRELAATYAEAVFLASEPELVKAQIADVRARAAAHGRGPDAIKFLVAGSFIVAETEAEAHALRDTMVGFGTLETAAAAYAFFTGLDLLSMDLDKPLATVKTEQGRTNVERFSGENGAPAPTVREILEEFRSNGVMGRPFIGTPEQAVDQAQLLIEQTGADGFLVQPDPTGTHDDFIDMVVPVLRERGLMNTDHAGSTLRERLFGVGHRRLPAEHPGAAFRVPSGPSVDS</sequence>
<feature type="binding site" evidence="6">
    <location>
        <position position="221"/>
    </location>
    <ligand>
        <name>FMN</name>
        <dbReference type="ChEBI" id="CHEBI:58210"/>
    </ligand>
</feature>
<dbReference type="Proteomes" id="UP000306192">
    <property type="component" value="Unassembled WGS sequence"/>
</dbReference>
<feature type="binding site" evidence="6">
    <location>
        <position position="95"/>
    </location>
    <ligand>
        <name>FMN</name>
        <dbReference type="ChEBI" id="CHEBI:58210"/>
    </ligand>
</feature>
<dbReference type="GO" id="GO:0016705">
    <property type="term" value="F:oxidoreductase activity, acting on paired donors, with incorporation or reduction of molecular oxygen"/>
    <property type="evidence" value="ECO:0007669"/>
    <property type="project" value="InterPro"/>
</dbReference>
<keyword evidence="3" id="KW-0560">Oxidoreductase</keyword>
<dbReference type="Pfam" id="PF00296">
    <property type="entry name" value="Bac_luciferase"/>
    <property type="match status" value="1"/>
</dbReference>